<feature type="domain" description="TonB-dependent receptor-like beta-barrel" evidence="14">
    <location>
        <begin position="302"/>
        <end position="680"/>
    </location>
</feature>
<dbReference type="GO" id="GO:0006826">
    <property type="term" value="P:iron ion transport"/>
    <property type="evidence" value="ECO:0007669"/>
    <property type="project" value="UniProtKB-KW"/>
</dbReference>
<evidence type="ECO:0000256" key="2">
    <source>
        <dbReference type="ARBA" id="ARBA00022448"/>
    </source>
</evidence>
<dbReference type="InterPro" id="IPR036942">
    <property type="entry name" value="Beta-barrel_TonB_sf"/>
</dbReference>
<evidence type="ECO:0000256" key="13">
    <source>
        <dbReference type="SAM" id="SignalP"/>
    </source>
</evidence>
<dbReference type="Proteomes" id="UP001409585">
    <property type="component" value="Unassembled WGS sequence"/>
</dbReference>
<reference evidence="17" key="1">
    <citation type="journal article" date="2019" name="Int. J. Syst. Evol. Microbiol.">
        <title>The Global Catalogue of Microorganisms (GCM) 10K type strain sequencing project: providing services to taxonomists for standard genome sequencing and annotation.</title>
        <authorList>
            <consortium name="The Broad Institute Genomics Platform"/>
            <consortium name="The Broad Institute Genome Sequencing Center for Infectious Disease"/>
            <person name="Wu L."/>
            <person name="Ma J."/>
        </authorList>
    </citation>
    <scope>NUCLEOTIDE SEQUENCE [LARGE SCALE GENOMIC DNA]</scope>
    <source>
        <strain evidence="17">JCM 19134</strain>
    </source>
</reference>
<keyword evidence="13" id="KW-0732">Signal</keyword>
<keyword evidence="8 12" id="KW-0798">TonB box</keyword>
<protein>
    <submittedName>
        <fullName evidence="16">TonB-dependent receptor</fullName>
    </submittedName>
</protein>
<evidence type="ECO:0000256" key="10">
    <source>
        <dbReference type="ARBA" id="ARBA00023237"/>
    </source>
</evidence>
<keyword evidence="3 11" id="KW-1134">Transmembrane beta strand</keyword>
<dbReference type="AlphaFoldDB" id="A0AAV3U7K4"/>
<feature type="domain" description="TonB-dependent receptor plug" evidence="15">
    <location>
        <begin position="50"/>
        <end position="158"/>
    </location>
</feature>
<proteinExistence type="inferred from homology"/>
<evidence type="ECO:0000256" key="5">
    <source>
        <dbReference type="ARBA" id="ARBA00022692"/>
    </source>
</evidence>
<accession>A0AAV3U7K4</accession>
<evidence type="ECO:0000256" key="11">
    <source>
        <dbReference type="PROSITE-ProRule" id="PRU01360"/>
    </source>
</evidence>
<dbReference type="Pfam" id="PF07715">
    <property type="entry name" value="Plug"/>
    <property type="match status" value="1"/>
</dbReference>
<dbReference type="InterPro" id="IPR012910">
    <property type="entry name" value="Plug_dom"/>
</dbReference>
<evidence type="ECO:0000313" key="16">
    <source>
        <dbReference type="EMBL" id="GAA4955833.1"/>
    </source>
</evidence>
<keyword evidence="4" id="KW-0410">Iron transport</keyword>
<evidence type="ECO:0000313" key="17">
    <source>
        <dbReference type="Proteomes" id="UP001409585"/>
    </source>
</evidence>
<evidence type="ECO:0000256" key="8">
    <source>
        <dbReference type="ARBA" id="ARBA00023077"/>
    </source>
</evidence>
<evidence type="ECO:0000256" key="6">
    <source>
        <dbReference type="ARBA" id="ARBA00023004"/>
    </source>
</evidence>
<dbReference type="InterPro" id="IPR000531">
    <property type="entry name" value="Beta-barrel_TonB"/>
</dbReference>
<dbReference type="Gene3D" id="2.40.170.20">
    <property type="entry name" value="TonB-dependent receptor, beta-barrel domain"/>
    <property type="match status" value="1"/>
</dbReference>
<keyword evidence="9 11" id="KW-0472">Membrane</keyword>
<dbReference type="PANTHER" id="PTHR32552:SF81">
    <property type="entry name" value="TONB-DEPENDENT OUTER MEMBRANE RECEPTOR"/>
    <property type="match status" value="1"/>
</dbReference>
<feature type="chain" id="PRO_5043371531" evidence="13">
    <location>
        <begin position="32"/>
        <end position="749"/>
    </location>
</feature>
<sequence length="749" mass="81072">MKNKEKTIGLRPLSLAIACLAGQCVAVPALADGMQIEEVVVTAQKRAQSAQDIGVAVSAFAGDDIKKLNLDSATELASHTPGLSTANGTSGGTPIFAIRGIGLDDFNINNSSGVGVYVDEVFASSPMLLGFQLMDIERVEVLKGPQGTLYGKNTTGGAINFVSNKPSEDFSASITAGYSRWNRVDLDGYVNGALSDSVNGRVAYSYSKQNEGWQTDIDTGEEFGKVDKLAIRTLLNVELSPDTEMLVNLHYGNDESKPISPQNDNSEQAANDILGLGGLLDGMLDVPADSDSVRVGGLDVRRDETGYGASITIVHDAESLSFQSITAWESYEREVVDNYDGTAVSFLDLDQSGELSQYSQEFRLTSDSGDDYTWVLGANYSLDEVEVSDDFLMDWSAGINLTTAYEQVSASWGVYFHNEYYLTEVVKLTGGVRYSQDKREFDGGTFSTDGSDLFGILGGMLGSAPVAGTLIVANDASETEDNISGKIGLDYQISEDVLLYGNVSTSYKAGIFYGGVGTRDAVLGYVEPEEVTAYEIGFKTTLLDSSLQLNGAVYRYDYDNRQSLAIVEDPAIFLVGTLANVPESTIEGAELDFWWRAAEGLDFKGGVSYINSRVEKDLASADVRNMTLFSVVPKGASLSQSPEWSYNGLVSYSWNPSDNFIASIQLDYSWSDNQYAALSDPLAVYGPVKKVGTRLSLGSADEIWELALWADNIENENSDTYSFTNNSGARSVYRQQPVSYGVTFTYNFE</sequence>
<dbReference type="PANTHER" id="PTHR32552">
    <property type="entry name" value="FERRICHROME IRON RECEPTOR-RELATED"/>
    <property type="match status" value="1"/>
</dbReference>
<evidence type="ECO:0000256" key="9">
    <source>
        <dbReference type="ARBA" id="ARBA00023136"/>
    </source>
</evidence>
<feature type="signal peptide" evidence="13">
    <location>
        <begin position="1"/>
        <end position="31"/>
    </location>
</feature>
<gene>
    <name evidence="16" type="ORF">GCM10025791_40080</name>
</gene>
<keyword evidence="7" id="KW-0406">Ion transport</keyword>
<keyword evidence="6" id="KW-0408">Iron</keyword>
<evidence type="ECO:0000259" key="14">
    <source>
        <dbReference type="Pfam" id="PF00593"/>
    </source>
</evidence>
<evidence type="ECO:0000256" key="4">
    <source>
        <dbReference type="ARBA" id="ARBA00022496"/>
    </source>
</evidence>
<comment type="subcellular location">
    <subcellularLocation>
        <location evidence="1 11">Cell outer membrane</location>
        <topology evidence="1 11">Multi-pass membrane protein</topology>
    </subcellularLocation>
</comment>
<organism evidence="16 17">
    <name type="scientific">Halioxenophilus aromaticivorans</name>
    <dbReference type="NCBI Taxonomy" id="1306992"/>
    <lineage>
        <taxon>Bacteria</taxon>
        <taxon>Pseudomonadati</taxon>
        <taxon>Pseudomonadota</taxon>
        <taxon>Gammaproteobacteria</taxon>
        <taxon>Alteromonadales</taxon>
        <taxon>Alteromonadaceae</taxon>
        <taxon>Halioxenophilus</taxon>
    </lineage>
</organism>
<dbReference type="Pfam" id="PF00593">
    <property type="entry name" value="TonB_dep_Rec_b-barrel"/>
    <property type="match status" value="1"/>
</dbReference>
<dbReference type="InterPro" id="IPR039426">
    <property type="entry name" value="TonB-dep_rcpt-like"/>
</dbReference>
<keyword evidence="10 11" id="KW-0998">Cell outer membrane</keyword>
<evidence type="ECO:0000256" key="12">
    <source>
        <dbReference type="RuleBase" id="RU003357"/>
    </source>
</evidence>
<keyword evidence="2 11" id="KW-0813">Transport</keyword>
<comment type="similarity">
    <text evidence="11 12">Belongs to the TonB-dependent receptor family.</text>
</comment>
<dbReference type="SUPFAM" id="SSF56935">
    <property type="entry name" value="Porins"/>
    <property type="match status" value="1"/>
</dbReference>
<dbReference type="GO" id="GO:0009279">
    <property type="term" value="C:cell outer membrane"/>
    <property type="evidence" value="ECO:0007669"/>
    <property type="project" value="UniProtKB-SubCell"/>
</dbReference>
<dbReference type="RefSeq" id="WP_345426592.1">
    <property type="nucleotide sequence ID" value="NZ_AP031496.1"/>
</dbReference>
<keyword evidence="16" id="KW-0675">Receptor</keyword>
<comment type="caution">
    <text evidence="16">The sequence shown here is derived from an EMBL/GenBank/DDBJ whole genome shotgun (WGS) entry which is preliminary data.</text>
</comment>
<dbReference type="PROSITE" id="PS52016">
    <property type="entry name" value="TONB_DEPENDENT_REC_3"/>
    <property type="match status" value="1"/>
</dbReference>
<dbReference type="EMBL" id="BAABLX010000071">
    <property type="protein sequence ID" value="GAA4955833.1"/>
    <property type="molecule type" value="Genomic_DNA"/>
</dbReference>
<evidence type="ECO:0000256" key="7">
    <source>
        <dbReference type="ARBA" id="ARBA00023065"/>
    </source>
</evidence>
<keyword evidence="17" id="KW-1185">Reference proteome</keyword>
<evidence type="ECO:0000256" key="1">
    <source>
        <dbReference type="ARBA" id="ARBA00004571"/>
    </source>
</evidence>
<name>A0AAV3U7K4_9ALTE</name>
<evidence type="ECO:0000256" key="3">
    <source>
        <dbReference type="ARBA" id="ARBA00022452"/>
    </source>
</evidence>
<keyword evidence="5 11" id="KW-0812">Transmembrane</keyword>
<evidence type="ECO:0000259" key="15">
    <source>
        <dbReference type="Pfam" id="PF07715"/>
    </source>
</evidence>